<accession>A8PX60</accession>
<evidence type="ECO:0000313" key="4">
    <source>
        <dbReference type="Proteomes" id="UP000008837"/>
    </source>
</evidence>
<dbReference type="EMBL" id="AAYY01000004">
    <property type="protein sequence ID" value="EDP43939.1"/>
    <property type="molecule type" value="Genomic_DNA"/>
</dbReference>
<dbReference type="Pfam" id="PF05291">
    <property type="entry name" value="Bystin"/>
    <property type="match status" value="1"/>
</dbReference>
<comment type="caution">
    <text evidence="3">The sequence shown here is derived from an EMBL/GenBank/DDBJ whole genome shotgun (WGS) entry which is preliminary data.</text>
</comment>
<feature type="region of interest" description="Disordered" evidence="2">
    <location>
        <begin position="89"/>
        <end position="153"/>
    </location>
</feature>
<feature type="compositionally biased region" description="Acidic residues" evidence="2">
    <location>
        <begin position="501"/>
        <end position="510"/>
    </location>
</feature>
<keyword evidence="4" id="KW-1185">Reference proteome</keyword>
<dbReference type="GeneID" id="5855460"/>
<feature type="region of interest" description="Disordered" evidence="2">
    <location>
        <begin position="1"/>
        <end position="27"/>
    </location>
</feature>
<dbReference type="InterPro" id="IPR007955">
    <property type="entry name" value="Bystin"/>
</dbReference>
<feature type="compositionally biased region" description="Basic and acidic residues" evidence="2">
    <location>
        <begin position="482"/>
        <end position="497"/>
    </location>
</feature>
<comment type="similarity">
    <text evidence="1">Belongs to the bystin family.</text>
</comment>
<dbReference type="GO" id="GO:0005737">
    <property type="term" value="C:cytoplasm"/>
    <property type="evidence" value="ECO:0007669"/>
    <property type="project" value="TreeGrafter"/>
</dbReference>
<evidence type="ECO:0000313" key="3">
    <source>
        <dbReference type="EMBL" id="EDP43939.1"/>
    </source>
</evidence>
<dbReference type="Proteomes" id="UP000008837">
    <property type="component" value="Unassembled WGS sequence"/>
</dbReference>
<evidence type="ECO:0000256" key="2">
    <source>
        <dbReference type="SAM" id="MobiDB-lite"/>
    </source>
</evidence>
<sequence length="510" mass="57498">MPKAPSTQRRGARIGSGHRPLGQEIREDEILSRFGRVRATNARPKKGQEKEEFDVAVTGNPLKVTGSRTGTSFVDPKLSRNILRLAREQQEEIEREEAELEAEAETRSTDETPRLSTAKFREMDDLHDDESDTDENDGHASIAGSDEDEDDVHEFNDPEYEQLDISPEDQALLEKHDEEEEQALADEDAGRPRTKTLADLILAKIEASEGSAAMRDSGEDESRMMPPGINPKIVEVYTKVGELLSRYKSGPLPKAFKIVPSLPAWEDVLYITAPETWTPHATLAATRIFVSNFKPAQCERYYKLVLLDKIRDEIRENKKVSYHMYEAIKKSLYKPAAFFKGILFPLCDGGGVTLKEAAIIGSVLSKVSIPVLHSAAALLRLAEMEYTGPTSLFIRILLDKKYALPYKVIDGLVYHFLQFADKSKGVEVTHTRQGIVGERRMPVLWHQSLLVFAQRYKRDLTPDQKLALLDLIRVQKHPGIEPDIRRELSSGESRGEMLPEPYDDDDDMSI</sequence>
<dbReference type="InParanoid" id="A8PX60"/>
<dbReference type="GO" id="GO:0005730">
    <property type="term" value="C:nucleolus"/>
    <property type="evidence" value="ECO:0007669"/>
    <property type="project" value="TreeGrafter"/>
</dbReference>
<dbReference type="OrthoDB" id="2192561at2759"/>
<dbReference type="PANTHER" id="PTHR12821:SF0">
    <property type="entry name" value="BYSTIN"/>
    <property type="match status" value="1"/>
</dbReference>
<proteinExistence type="inferred from homology"/>
<dbReference type="GO" id="GO:0030688">
    <property type="term" value="C:preribosome, small subunit precursor"/>
    <property type="evidence" value="ECO:0007669"/>
    <property type="project" value="TreeGrafter"/>
</dbReference>
<dbReference type="FunCoup" id="A8PX60">
    <property type="interactions" value="228"/>
</dbReference>
<dbReference type="GO" id="GO:0030515">
    <property type="term" value="F:snoRNA binding"/>
    <property type="evidence" value="ECO:0007669"/>
    <property type="project" value="TreeGrafter"/>
</dbReference>
<protein>
    <submittedName>
        <fullName evidence="3">Uncharacterized protein</fullName>
    </submittedName>
</protein>
<feature type="compositionally biased region" description="Basic and acidic residues" evidence="2">
    <location>
        <begin position="104"/>
        <end position="124"/>
    </location>
</feature>
<feature type="compositionally biased region" description="Acidic residues" evidence="2">
    <location>
        <begin position="93"/>
        <end position="103"/>
    </location>
</feature>
<dbReference type="VEuPathDB" id="FungiDB:MGL_1336"/>
<evidence type="ECO:0000256" key="1">
    <source>
        <dbReference type="ARBA" id="ARBA00007114"/>
    </source>
</evidence>
<dbReference type="GO" id="GO:0006364">
    <property type="term" value="P:rRNA processing"/>
    <property type="evidence" value="ECO:0007669"/>
    <property type="project" value="TreeGrafter"/>
</dbReference>
<dbReference type="PANTHER" id="PTHR12821">
    <property type="entry name" value="BYSTIN"/>
    <property type="match status" value="1"/>
</dbReference>
<name>A8PX60_MALGO</name>
<reference evidence="3 4" key="1">
    <citation type="journal article" date="2007" name="Proc. Natl. Acad. Sci. U.S.A.">
        <title>Dandruff-associated Malassezia genomes reveal convergent and divergent virulence traits shared with plant and human fungal pathogens.</title>
        <authorList>
            <person name="Xu J."/>
            <person name="Saunders C.W."/>
            <person name="Hu P."/>
            <person name="Grant R.A."/>
            <person name="Boekhout T."/>
            <person name="Kuramae E.E."/>
            <person name="Kronstad J.W."/>
            <person name="Deangelis Y.M."/>
            <person name="Reeder N.L."/>
            <person name="Johnstone K.R."/>
            <person name="Leland M."/>
            <person name="Fieno A.M."/>
            <person name="Begley W.M."/>
            <person name="Sun Y."/>
            <person name="Lacey M.P."/>
            <person name="Chaudhary T."/>
            <person name="Keough T."/>
            <person name="Chu L."/>
            <person name="Sears R."/>
            <person name="Yuan B."/>
            <person name="Dawson T.L.Jr."/>
        </authorList>
    </citation>
    <scope>NUCLEOTIDE SEQUENCE [LARGE SCALE GENOMIC DNA]</scope>
    <source>
        <strain evidence="4">ATCC MYA-4612 / CBS 7966</strain>
    </source>
</reference>
<dbReference type="RefSeq" id="XP_001731153.1">
    <property type="nucleotide sequence ID" value="XM_001731101.1"/>
</dbReference>
<dbReference type="OMA" id="RRMPVLW"/>
<dbReference type="AlphaFoldDB" id="A8PX60"/>
<feature type="compositionally biased region" description="Acidic residues" evidence="2">
    <location>
        <begin position="125"/>
        <end position="135"/>
    </location>
</feature>
<dbReference type="STRING" id="425265.A8PX60"/>
<organism evidence="3 4">
    <name type="scientific">Malassezia globosa (strain ATCC MYA-4612 / CBS 7966)</name>
    <name type="common">Dandruff-associated fungus</name>
    <dbReference type="NCBI Taxonomy" id="425265"/>
    <lineage>
        <taxon>Eukaryota</taxon>
        <taxon>Fungi</taxon>
        <taxon>Dikarya</taxon>
        <taxon>Basidiomycota</taxon>
        <taxon>Ustilaginomycotina</taxon>
        <taxon>Malasseziomycetes</taxon>
        <taxon>Malasseziales</taxon>
        <taxon>Malasseziaceae</taxon>
        <taxon>Malassezia</taxon>
    </lineage>
</organism>
<feature type="region of interest" description="Disordered" evidence="2">
    <location>
        <begin position="482"/>
        <end position="510"/>
    </location>
</feature>
<dbReference type="KEGG" id="mgl:MGL_1336"/>
<gene>
    <name evidence="3" type="ORF">MGL_1336</name>
</gene>